<proteinExistence type="predicted"/>
<evidence type="ECO:0008006" key="4">
    <source>
        <dbReference type="Google" id="ProtNLM"/>
    </source>
</evidence>
<evidence type="ECO:0000313" key="3">
    <source>
        <dbReference type="Proteomes" id="UP001162164"/>
    </source>
</evidence>
<dbReference type="Proteomes" id="UP001162164">
    <property type="component" value="Unassembled WGS sequence"/>
</dbReference>
<evidence type="ECO:0000313" key="2">
    <source>
        <dbReference type="EMBL" id="KAJ8963495.1"/>
    </source>
</evidence>
<feature type="chain" id="PRO_5046222266" description="Secreted protein" evidence="1">
    <location>
        <begin position="24"/>
        <end position="113"/>
    </location>
</feature>
<protein>
    <recommendedName>
        <fullName evidence="4">Secreted protein</fullName>
    </recommendedName>
</protein>
<organism evidence="2 3">
    <name type="scientific">Molorchus minor</name>
    <dbReference type="NCBI Taxonomy" id="1323400"/>
    <lineage>
        <taxon>Eukaryota</taxon>
        <taxon>Metazoa</taxon>
        <taxon>Ecdysozoa</taxon>
        <taxon>Arthropoda</taxon>
        <taxon>Hexapoda</taxon>
        <taxon>Insecta</taxon>
        <taxon>Pterygota</taxon>
        <taxon>Neoptera</taxon>
        <taxon>Endopterygota</taxon>
        <taxon>Coleoptera</taxon>
        <taxon>Polyphaga</taxon>
        <taxon>Cucujiformia</taxon>
        <taxon>Chrysomeloidea</taxon>
        <taxon>Cerambycidae</taxon>
        <taxon>Lamiinae</taxon>
        <taxon>Monochamini</taxon>
        <taxon>Molorchus</taxon>
    </lineage>
</organism>
<dbReference type="Gene3D" id="1.20.140.150">
    <property type="match status" value="1"/>
</dbReference>
<feature type="signal peptide" evidence="1">
    <location>
        <begin position="1"/>
        <end position="23"/>
    </location>
</feature>
<comment type="caution">
    <text evidence="2">The sequence shown here is derived from an EMBL/GenBank/DDBJ whole genome shotgun (WGS) entry which is preliminary data.</text>
</comment>
<evidence type="ECO:0000256" key="1">
    <source>
        <dbReference type="SAM" id="SignalP"/>
    </source>
</evidence>
<sequence length="113" mass="12457">MLSRLPSCGASSLVALLAAFAGGSWLHTREPVTLPNSNTAAIISFTIGLWRVCPHLERVNSTKDPECRWCLDDEETSSSRPQECPAIAMVRERHFGSSALNPEKVKIIQPRKL</sequence>
<name>A0ABQ9ISN1_9CUCU</name>
<accession>A0ABQ9ISN1</accession>
<keyword evidence="1" id="KW-0732">Signal</keyword>
<dbReference type="EMBL" id="JAPWTJ010003058">
    <property type="protein sequence ID" value="KAJ8963495.1"/>
    <property type="molecule type" value="Genomic_DNA"/>
</dbReference>
<gene>
    <name evidence="2" type="ORF">NQ317_001672</name>
</gene>
<keyword evidence="3" id="KW-1185">Reference proteome</keyword>
<reference evidence="2" key="1">
    <citation type="journal article" date="2023" name="Insect Mol. Biol.">
        <title>Genome sequencing provides insights into the evolution of gene families encoding plant cell wall-degrading enzymes in longhorned beetles.</title>
        <authorList>
            <person name="Shin N.R."/>
            <person name="Okamura Y."/>
            <person name="Kirsch R."/>
            <person name="Pauchet Y."/>
        </authorList>
    </citation>
    <scope>NUCLEOTIDE SEQUENCE</scope>
    <source>
        <strain evidence="2">MMC_N1</strain>
    </source>
</reference>